<dbReference type="GO" id="GO:0016301">
    <property type="term" value="F:kinase activity"/>
    <property type="evidence" value="ECO:0007669"/>
    <property type="project" value="UniProtKB-KW"/>
</dbReference>
<dbReference type="Gene3D" id="3.40.50.300">
    <property type="entry name" value="P-loop containing nucleotide triphosphate hydrolases"/>
    <property type="match status" value="1"/>
</dbReference>
<evidence type="ECO:0000313" key="1">
    <source>
        <dbReference type="EMBL" id="QEO16380.1"/>
    </source>
</evidence>
<protein>
    <submittedName>
        <fullName evidence="1">CpsD/CapB family tyrosine-protein kinase</fullName>
    </submittedName>
</protein>
<dbReference type="InterPro" id="IPR027417">
    <property type="entry name" value="P-loop_NTPase"/>
</dbReference>
<proteinExistence type="predicted"/>
<reference evidence="1 2" key="1">
    <citation type="submission" date="2019-09" db="EMBL/GenBank/DDBJ databases">
        <title>Genome sequencing of strain KACC 21233.</title>
        <authorList>
            <person name="Heo J."/>
            <person name="Kim S.-J."/>
            <person name="Kim J.-S."/>
            <person name="Hong S.-B."/>
            <person name="Kwon S.-W."/>
        </authorList>
    </citation>
    <scope>NUCLEOTIDE SEQUENCE [LARGE SCALE GENOMIC DNA]</scope>
    <source>
        <strain evidence="1 2">KACC 21233</strain>
    </source>
</reference>
<dbReference type="OrthoDB" id="8430685at2"/>
<dbReference type="EMBL" id="CP043506">
    <property type="protein sequence ID" value="QEO16380.1"/>
    <property type="molecule type" value="Genomic_DNA"/>
</dbReference>
<dbReference type="AlphaFoldDB" id="A0A5C1YME5"/>
<dbReference type="Proteomes" id="UP000324536">
    <property type="component" value="Chromosome"/>
</dbReference>
<dbReference type="KEGG" id="acek:FLP30_00285"/>
<keyword evidence="1" id="KW-0808">Transferase</keyword>
<dbReference type="InterPro" id="IPR050445">
    <property type="entry name" value="Bact_polysacc_biosynth/exp"/>
</dbReference>
<dbReference type="PANTHER" id="PTHR32309">
    <property type="entry name" value="TYROSINE-PROTEIN KINASE"/>
    <property type="match status" value="1"/>
</dbReference>
<keyword evidence="2" id="KW-1185">Reference proteome</keyword>
<sequence>MSDAQKPEDSGLTCRFMQEKEATRLLYMLPAETEGRAFAIQFLAAQDGEGTSSITRDFAVVASQVLGLKVLLLSIDGLAGSIGQTMEDRYGLAPGERLEDVAATCGGRLGLCQTRSARLVFAAPLEGAQMHLKDWVDFLAGQRAQWDLILVDAPALSRSYMGGVLSPYVDTNIIVIAAESTERSEVRSLMDRVEEMRGGLLGAVLNKRHFYIPGFLYKRL</sequence>
<keyword evidence="1" id="KW-0418">Kinase</keyword>
<dbReference type="RefSeq" id="WP_149277827.1">
    <property type="nucleotide sequence ID" value="NZ_CP043506.1"/>
</dbReference>
<gene>
    <name evidence="1" type="ORF">FLP30_00285</name>
</gene>
<evidence type="ECO:0000313" key="2">
    <source>
        <dbReference type="Proteomes" id="UP000324536"/>
    </source>
</evidence>
<name>A0A5C1YME5_9PROT</name>
<dbReference type="SUPFAM" id="SSF52540">
    <property type="entry name" value="P-loop containing nucleoside triphosphate hydrolases"/>
    <property type="match status" value="1"/>
</dbReference>
<accession>A0A5C1YME5</accession>
<dbReference type="PANTHER" id="PTHR32309:SF31">
    <property type="entry name" value="CAPSULAR EXOPOLYSACCHARIDE FAMILY"/>
    <property type="match status" value="1"/>
</dbReference>
<organism evidence="1 2">
    <name type="scientific">Acetobacter vaccinii</name>
    <dbReference type="NCBI Taxonomy" id="2592655"/>
    <lineage>
        <taxon>Bacteria</taxon>
        <taxon>Pseudomonadati</taxon>
        <taxon>Pseudomonadota</taxon>
        <taxon>Alphaproteobacteria</taxon>
        <taxon>Acetobacterales</taxon>
        <taxon>Acetobacteraceae</taxon>
        <taxon>Acetobacter</taxon>
    </lineage>
</organism>